<dbReference type="RefSeq" id="XP_008916587.1">
    <property type="nucleotide sequence ID" value="XM_008918339.1"/>
</dbReference>
<proteinExistence type="predicted"/>
<evidence type="ECO:0000313" key="1">
    <source>
        <dbReference type="EMBL" id="ETM98116.1"/>
    </source>
</evidence>
<gene>
    <name evidence="1" type="ORF">PPTG_24722</name>
</gene>
<dbReference type="GeneID" id="20193321"/>
<dbReference type="AlphaFoldDB" id="W2PBA7"/>
<protein>
    <submittedName>
        <fullName evidence="1">Uncharacterized protein</fullName>
    </submittedName>
</protein>
<reference evidence="1 2" key="2">
    <citation type="submission" date="2013-11" db="EMBL/GenBank/DDBJ databases">
        <title>The Genome Sequence of Phytophthora parasitica INRA-310.</title>
        <authorList>
            <consortium name="The Broad Institute Genomics Platform"/>
            <person name="Russ C."/>
            <person name="Tyler B."/>
            <person name="Panabieres F."/>
            <person name="Shan W."/>
            <person name="Tripathy S."/>
            <person name="Grunwald N."/>
            <person name="Machado M."/>
            <person name="Johnson C.S."/>
            <person name="Arredondo F."/>
            <person name="Hong C."/>
            <person name="Coffey M."/>
            <person name="Young S.K."/>
            <person name="Zeng Q."/>
            <person name="Gargeya S."/>
            <person name="Fitzgerald M."/>
            <person name="Abouelleil A."/>
            <person name="Alvarado L."/>
            <person name="Chapman S.B."/>
            <person name="Gainer-Dewar J."/>
            <person name="Goldberg J."/>
            <person name="Griggs A."/>
            <person name="Gujja S."/>
            <person name="Hansen M."/>
            <person name="Howarth C."/>
            <person name="Imamovic A."/>
            <person name="Ireland A."/>
            <person name="Larimer J."/>
            <person name="McCowan C."/>
            <person name="Murphy C."/>
            <person name="Pearson M."/>
            <person name="Poon T.W."/>
            <person name="Priest M."/>
            <person name="Roberts A."/>
            <person name="Saif S."/>
            <person name="Shea T."/>
            <person name="Sykes S."/>
            <person name="Wortman J."/>
            <person name="Nusbaum C."/>
            <person name="Birren B."/>
        </authorList>
    </citation>
    <scope>NUCLEOTIDE SEQUENCE [LARGE SCALE GENOMIC DNA]</scope>
    <source>
        <strain evidence="1 2">INRA-310</strain>
    </source>
</reference>
<evidence type="ECO:0000313" key="2">
    <source>
        <dbReference type="Proteomes" id="UP000018817"/>
    </source>
</evidence>
<reference evidence="2" key="1">
    <citation type="submission" date="2011-12" db="EMBL/GenBank/DDBJ databases">
        <authorList>
            <consortium name="The Broad Institute Genome Sequencing Platform"/>
            <person name="Russ C."/>
            <person name="Tyler B."/>
            <person name="Panabieres F."/>
            <person name="Shan W."/>
            <person name="Tripathy S."/>
            <person name="Grunwald N."/>
            <person name="Machado M."/>
            <person name="Young S.K."/>
            <person name="Zeng Q."/>
            <person name="Gargeya S."/>
            <person name="Fitzgerald M."/>
            <person name="Haas B."/>
            <person name="Abouelleil A."/>
            <person name="Alvarado L."/>
            <person name="Arachchi H.M."/>
            <person name="Berlin A."/>
            <person name="Chapman S.B."/>
            <person name="Gearin G."/>
            <person name="Goldberg J."/>
            <person name="Griggs A."/>
            <person name="Gujja S."/>
            <person name="Hansen M."/>
            <person name="Heiman D."/>
            <person name="Howarth C."/>
            <person name="Larimer J."/>
            <person name="Lui A."/>
            <person name="MacDonald P.J.P."/>
            <person name="McCowen C."/>
            <person name="Montmayeur A."/>
            <person name="Murphy C."/>
            <person name="Neiman D."/>
            <person name="Pearson M."/>
            <person name="Priest M."/>
            <person name="Roberts A."/>
            <person name="Saif S."/>
            <person name="Shea T."/>
            <person name="Sisk P."/>
            <person name="Stolte C."/>
            <person name="Sykes S."/>
            <person name="Wortman J."/>
            <person name="Nusbaum C."/>
            <person name="Birren B."/>
        </authorList>
    </citation>
    <scope>NUCLEOTIDE SEQUENCE [LARGE SCALE GENOMIC DNA]</scope>
    <source>
        <strain evidence="2">INRA-310</strain>
    </source>
</reference>
<name>W2PBA7_PHYN3</name>
<accession>W2PBA7</accession>
<dbReference type="VEuPathDB" id="FungiDB:PPTG_24722"/>
<dbReference type="EMBL" id="KI669743">
    <property type="protein sequence ID" value="ETM98116.1"/>
    <property type="molecule type" value="Genomic_DNA"/>
</dbReference>
<sequence length="40" mass="4811">MSRYIFRRSSHCTALNIQAYLPESKNAFVFVELLENEYRL</sequence>
<organism evidence="1 2">
    <name type="scientific">Phytophthora nicotianae (strain INRA-310)</name>
    <name type="common">Phytophthora parasitica</name>
    <dbReference type="NCBI Taxonomy" id="761204"/>
    <lineage>
        <taxon>Eukaryota</taxon>
        <taxon>Sar</taxon>
        <taxon>Stramenopiles</taxon>
        <taxon>Oomycota</taxon>
        <taxon>Peronosporomycetes</taxon>
        <taxon>Peronosporales</taxon>
        <taxon>Peronosporaceae</taxon>
        <taxon>Phytophthora</taxon>
    </lineage>
</organism>
<dbReference type="Proteomes" id="UP000018817">
    <property type="component" value="Unassembled WGS sequence"/>
</dbReference>